<dbReference type="PANTHER" id="PTHR42970">
    <property type="entry name" value="PECTATE LYASE C-RELATED"/>
    <property type="match status" value="1"/>
</dbReference>
<dbReference type="InterPro" id="IPR012334">
    <property type="entry name" value="Pectin_lyas_fold"/>
</dbReference>
<reference evidence="3 4" key="1">
    <citation type="submission" date="2024-09" db="EMBL/GenBank/DDBJ databases">
        <authorList>
            <person name="Sun Q."/>
            <person name="Mori K."/>
        </authorList>
    </citation>
    <scope>NUCLEOTIDE SEQUENCE [LARGE SCALE GENOMIC DNA]</scope>
    <source>
        <strain evidence="3 4">JCM 3324</strain>
    </source>
</reference>
<proteinExistence type="predicted"/>
<keyword evidence="4" id="KW-1185">Reference proteome</keyword>
<dbReference type="InterPro" id="IPR011050">
    <property type="entry name" value="Pectin_lyase_fold/virulence"/>
</dbReference>
<evidence type="ECO:0000313" key="4">
    <source>
        <dbReference type="Proteomes" id="UP001589568"/>
    </source>
</evidence>
<sequence length="126" mass="13486">MTGGRGGAVYEVTTLDDDGPGSLREAVARSDGTIVFRVAGTIELKGGNIILRHLRFRGGDELGTPIDTFGARGVRDLIIDHCSFSWGVDECCSVYGNTNVTVQWFVISEGLTNSVHDKGRHGMGCL</sequence>
<dbReference type="Gene3D" id="2.160.20.10">
    <property type="entry name" value="Single-stranded right-handed beta-helix, Pectin lyase-like"/>
    <property type="match status" value="2"/>
</dbReference>
<dbReference type="EMBL" id="JBHMCF010000051">
    <property type="protein sequence ID" value="MFB9476574.1"/>
    <property type="molecule type" value="Genomic_DNA"/>
</dbReference>
<name>A0ABV5P3T5_9ACTN</name>
<dbReference type="PANTHER" id="PTHR42970:SF1">
    <property type="entry name" value="PECTATE LYASE C-RELATED"/>
    <property type="match status" value="1"/>
</dbReference>
<evidence type="ECO:0000313" key="3">
    <source>
        <dbReference type="EMBL" id="MFB9476574.1"/>
    </source>
</evidence>
<gene>
    <name evidence="3" type="ORF">ACFFR3_44390</name>
</gene>
<keyword evidence="2" id="KW-0325">Glycoprotein</keyword>
<comment type="caution">
    <text evidence="3">The sequence shown here is derived from an EMBL/GenBank/DDBJ whole genome shotgun (WGS) entry which is preliminary data.</text>
</comment>
<evidence type="ECO:0008006" key="5">
    <source>
        <dbReference type="Google" id="ProtNLM"/>
    </source>
</evidence>
<protein>
    <recommendedName>
        <fullName evidence="5">Pectate lyase</fullName>
    </recommendedName>
</protein>
<evidence type="ECO:0000256" key="1">
    <source>
        <dbReference type="ARBA" id="ARBA00022723"/>
    </source>
</evidence>
<dbReference type="InterPro" id="IPR052063">
    <property type="entry name" value="Polysaccharide_Lyase_1"/>
</dbReference>
<accession>A0ABV5P3T5</accession>
<keyword evidence="1" id="KW-0479">Metal-binding</keyword>
<organism evidence="3 4">
    <name type="scientific">Nonomuraea salmonea</name>
    <dbReference type="NCBI Taxonomy" id="46181"/>
    <lineage>
        <taxon>Bacteria</taxon>
        <taxon>Bacillati</taxon>
        <taxon>Actinomycetota</taxon>
        <taxon>Actinomycetes</taxon>
        <taxon>Streptosporangiales</taxon>
        <taxon>Streptosporangiaceae</taxon>
        <taxon>Nonomuraea</taxon>
    </lineage>
</organism>
<dbReference type="Proteomes" id="UP001589568">
    <property type="component" value="Unassembled WGS sequence"/>
</dbReference>
<dbReference type="RefSeq" id="WP_345399985.1">
    <property type="nucleotide sequence ID" value="NZ_BAAAXS010000001.1"/>
</dbReference>
<evidence type="ECO:0000256" key="2">
    <source>
        <dbReference type="ARBA" id="ARBA00023180"/>
    </source>
</evidence>
<dbReference type="SUPFAM" id="SSF51126">
    <property type="entry name" value="Pectin lyase-like"/>
    <property type="match status" value="1"/>
</dbReference>